<gene>
    <name evidence="9" type="primary">LOC111015395</name>
</gene>
<dbReference type="CDD" id="cd14702">
    <property type="entry name" value="bZIP_plant_GBF1"/>
    <property type="match status" value="1"/>
</dbReference>
<dbReference type="GO" id="GO:0045893">
    <property type="term" value="P:positive regulation of DNA-templated transcription"/>
    <property type="evidence" value="ECO:0007669"/>
    <property type="project" value="TreeGrafter"/>
</dbReference>
<accession>A0A6J1CWC2</accession>
<dbReference type="KEGG" id="mcha:111015395"/>
<dbReference type="InterPro" id="IPR045314">
    <property type="entry name" value="bZIP_plant_GBF1"/>
</dbReference>
<evidence type="ECO:0000313" key="9">
    <source>
        <dbReference type="RefSeq" id="XP_022146100.1"/>
    </source>
</evidence>
<dbReference type="PROSITE" id="PS00036">
    <property type="entry name" value="BZIP_BASIC"/>
    <property type="match status" value="1"/>
</dbReference>
<evidence type="ECO:0000256" key="6">
    <source>
        <dbReference type="SAM" id="MobiDB-lite"/>
    </source>
</evidence>
<dbReference type="InterPro" id="IPR004827">
    <property type="entry name" value="bZIP"/>
</dbReference>
<dbReference type="Gene3D" id="1.20.5.170">
    <property type="match status" value="1"/>
</dbReference>
<dbReference type="PANTHER" id="PTHR45764">
    <property type="entry name" value="BZIP TRANSCRIPTION FACTOR 44"/>
    <property type="match status" value="1"/>
</dbReference>
<organism evidence="8 9">
    <name type="scientific">Momordica charantia</name>
    <name type="common">Bitter gourd</name>
    <name type="synonym">Balsam pear</name>
    <dbReference type="NCBI Taxonomy" id="3673"/>
    <lineage>
        <taxon>Eukaryota</taxon>
        <taxon>Viridiplantae</taxon>
        <taxon>Streptophyta</taxon>
        <taxon>Embryophyta</taxon>
        <taxon>Tracheophyta</taxon>
        <taxon>Spermatophyta</taxon>
        <taxon>Magnoliopsida</taxon>
        <taxon>eudicotyledons</taxon>
        <taxon>Gunneridae</taxon>
        <taxon>Pentapetalae</taxon>
        <taxon>rosids</taxon>
        <taxon>fabids</taxon>
        <taxon>Cucurbitales</taxon>
        <taxon>Cucurbitaceae</taxon>
        <taxon>Momordiceae</taxon>
        <taxon>Momordica</taxon>
    </lineage>
</organism>
<sequence length="185" mass="19551">MGSSSGTCSNSSVVQSCGSEEEMQAAALMEQRKRKRMVSNRESARRSRLRKQKHLDDLMAQVAHLTKDNHQILATLGATAQQFAAVEAENSILRAQAAELDHRLQSLAEIIHFLNPTNGILESGCGGPDSTAAAAAAGYFSPDPFDICGGGGGSGGGGGGSFNPLQMAFYMNHPLMASADIFEDY</sequence>
<dbReference type="FunFam" id="1.20.5.170:FF:000020">
    <property type="entry name" value="BZIP transcription factor"/>
    <property type="match status" value="1"/>
</dbReference>
<feature type="domain" description="BZIP" evidence="7">
    <location>
        <begin position="30"/>
        <end position="93"/>
    </location>
</feature>
<evidence type="ECO:0000256" key="1">
    <source>
        <dbReference type="ARBA" id="ARBA00004123"/>
    </source>
</evidence>
<dbReference type="PROSITE" id="PS50217">
    <property type="entry name" value="BZIP"/>
    <property type="match status" value="1"/>
</dbReference>
<feature type="compositionally biased region" description="Low complexity" evidence="6">
    <location>
        <begin position="1"/>
        <end position="16"/>
    </location>
</feature>
<keyword evidence="5" id="KW-0539">Nucleus</keyword>
<dbReference type="GO" id="GO:0005634">
    <property type="term" value="C:nucleus"/>
    <property type="evidence" value="ECO:0007669"/>
    <property type="project" value="UniProtKB-SubCell"/>
</dbReference>
<protein>
    <submittedName>
        <fullName evidence="9">BZIP transcription factor 11-like</fullName>
    </submittedName>
</protein>
<evidence type="ECO:0000313" key="8">
    <source>
        <dbReference type="Proteomes" id="UP000504603"/>
    </source>
</evidence>
<keyword evidence="3" id="KW-0238">DNA-binding</keyword>
<dbReference type="GO" id="GO:0003700">
    <property type="term" value="F:DNA-binding transcription factor activity"/>
    <property type="evidence" value="ECO:0007669"/>
    <property type="project" value="InterPro"/>
</dbReference>
<dbReference type="PANTHER" id="PTHR45764:SF76">
    <property type="entry name" value="OS02G0132500 PROTEIN"/>
    <property type="match status" value="1"/>
</dbReference>
<name>A0A6J1CWC2_MOMCH</name>
<dbReference type="SMART" id="SM00338">
    <property type="entry name" value="BRLZ"/>
    <property type="match status" value="1"/>
</dbReference>
<dbReference type="OrthoDB" id="551672at2759"/>
<keyword evidence="2" id="KW-0805">Transcription regulation</keyword>
<keyword evidence="4" id="KW-0804">Transcription</keyword>
<feature type="region of interest" description="Disordered" evidence="6">
    <location>
        <begin position="1"/>
        <end position="20"/>
    </location>
</feature>
<dbReference type="InterPro" id="IPR046347">
    <property type="entry name" value="bZIP_sf"/>
</dbReference>
<dbReference type="Pfam" id="PF00170">
    <property type="entry name" value="bZIP_1"/>
    <property type="match status" value="1"/>
</dbReference>
<reference evidence="9" key="1">
    <citation type="submission" date="2025-08" db="UniProtKB">
        <authorList>
            <consortium name="RefSeq"/>
        </authorList>
    </citation>
    <scope>IDENTIFICATION</scope>
    <source>
        <strain evidence="9">OHB3-1</strain>
    </source>
</reference>
<dbReference type="GO" id="GO:0000976">
    <property type="term" value="F:transcription cis-regulatory region binding"/>
    <property type="evidence" value="ECO:0007669"/>
    <property type="project" value="TreeGrafter"/>
</dbReference>
<dbReference type="AlphaFoldDB" id="A0A6J1CWC2"/>
<keyword evidence="8" id="KW-1185">Reference proteome</keyword>
<proteinExistence type="predicted"/>
<comment type="subcellular location">
    <subcellularLocation>
        <location evidence="1">Nucleus</location>
    </subcellularLocation>
</comment>
<feature type="region of interest" description="Disordered" evidence="6">
    <location>
        <begin position="30"/>
        <end position="49"/>
    </location>
</feature>
<dbReference type="Proteomes" id="UP000504603">
    <property type="component" value="Unplaced"/>
</dbReference>
<evidence type="ECO:0000256" key="2">
    <source>
        <dbReference type="ARBA" id="ARBA00023015"/>
    </source>
</evidence>
<evidence type="ECO:0000256" key="3">
    <source>
        <dbReference type="ARBA" id="ARBA00023125"/>
    </source>
</evidence>
<evidence type="ECO:0000256" key="5">
    <source>
        <dbReference type="ARBA" id="ARBA00023242"/>
    </source>
</evidence>
<dbReference type="RefSeq" id="XP_022146100.1">
    <property type="nucleotide sequence ID" value="XM_022290408.1"/>
</dbReference>
<evidence type="ECO:0000256" key="4">
    <source>
        <dbReference type="ARBA" id="ARBA00023163"/>
    </source>
</evidence>
<dbReference type="SUPFAM" id="SSF57959">
    <property type="entry name" value="Leucine zipper domain"/>
    <property type="match status" value="1"/>
</dbReference>
<dbReference type="GeneID" id="111015395"/>
<evidence type="ECO:0000259" key="7">
    <source>
        <dbReference type="PROSITE" id="PS50217"/>
    </source>
</evidence>
<dbReference type="GO" id="GO:0046982">
    <property type="term" value="F:protein heterodimerization activity"/>
    <property type="evidence" value="ECO:0007669"/>
    <property type="project" value="UniProtKB-ARBA"/>
</dbReference>